<dbReference type="OrthoDB" id="5978643at2759"/>
<evidence type="ECO:0000313" key="5">
    <source>
        <dbReference type="EMBL" id="CAG9784465.1"/>
    </source>
</evidence>
<proteinExistence type="predicted"/>
<feature type="domain" description="Golgin subfamily A conserved" evidence="4">
    <location>
        <begin position="534"/>
        <end position="649"/>
    </location>
</feature>
<evidence type="ECO:0000256" key="2">
    <source>
        <dbReference type="SAM" id="Coils"/>
    </source>
</evidence>
<dbReference type="PANTHER" id="PTHR10881:SF46">
    <property type="entry name" value="GOLGIN SUBFAMILY A MEMBER 2"/>
    <property type="match status" value="1"/>
</dbReference>
<dbReference type="GO" id="GO:0007030">
    <property type="term" value="P:Golgi organization"/>
    <property type="evidence" value="ECO:0007669"/>
    <property type="project" value="TreeGrafter"/>
</dbReference>
<dbReference type="EMBL" id="OU893343">
    <property type="protein sequence ID" value="CAG9784465.1"/>
    <property type="molecule type" value="Genomic_DNA"/>
</dbReference>
<keyword evidence="1 2" id="KW-0175">Coiled coil</keyword>
<dbReference type="GO" id="GO:0005801">
    <property type="term" value="C:cis-Golgi network"/>
    <property type="evidence" value="ECO:0007669"/>
    <property type="project" value="TreeGrafter"/>
</dbReference>
<sequence>MDSRAAKLALARKKLKDHQHKKQVSLPNEQVSEKTVENTQFDLGLSQNDENEIKIIDYHDENMKEEINVNNTHENVGITKNQGDTLDVNMAELLICNKRNLEVQVTELNSKLAELDLKLKQEIYYHNDCKQKICHLESELHDLNEKYLYVTNQMQLQNNKIQELNITKSSLQDENDNLLEKLEFTKTVLTAKETENASLHSQLDQLNRELDVSRLHVQQLLNGANTYTSTNNGDLGSTRNEELLQKIDYLEQQLKTVQKERDQINIHYEQYVCELNGQLKLMTLQNEDLSKQINQLSNRENSLVDQISEMEIRIQNLQVKSLEDKGQPHDKSIDVNAIQEHNIIQKQLEEMTMKYEQLVKAYTESERKVQELQETIKTACNHENISVTKLTADITSDKIAAQRATEQNIKLKTSMQELEEAFVKMSQDKLHLTEKITAEKFLNRELTIKLAECEDKCKDMHIKLMAKDEEMMRLLNNFRDLETQYKDLVKDVKNNTESTTNNESDQRTNEIDIQNNVKEEENLMLPDEKNIVNNSVHVHDSCDLPNEITKSNIPKEDAMIKLQDRFLKIMSEVADLADEKHRLEHIILQLQNETDTICEYVALYQQQRILLKKRDDERSAQVKLFQIECDRLKRQLEELSGILIRFAEDEELAMYFQVKSRKKDMEKVRSLLFNLKSNSLVDPKRNDLELSNVYPCNCCSGKLIEV</sequence>
<feature type="coiled-coil region" evidence="2">
    <location>
        <begin position="154"/>
        <end position="209"/>
    </location>
</feature>
<gene>
    <name evidence="5" type="ORF">DIATSA_LOCUS2559</name>
</gene>
<organism evidence="5 6">
    <name type="scientific">Diatraea saccharalis</name>
    <name type="common">sugarcane borer</name>
    <dbReference type="NCBI Taxonomy" id="40085"/>
    <lineage>
        <taxon>Eukaryota</taxon>
        <taxon>Metazoa</taxon>
        <taxon>Ecdysozoa</taxon>
        <taxon>Arthropoda</taxon>
        <taxon>Hexapoda</taxon>
        <taxon>Insecta</taxon>
        <taxon>Pterygota</taxon>
        <taxon>Neoptera</taxon>
        <taxon>Endopterygota</taxon>
        <taxon>Lepidoptera</taxon>
        <taxon>Glossata</taxon>
        <taxon>Ditrysia</taxon>
        <taxon>Pyraloidea</taxon>
        <taxon>Crambidae</taxon>
        <taxon>Crambinae</taxon>
        <taxon>Diatraea</taxon>
    </lineage>
</organism>
<evidence type="ECO:0000259" key="4">
    <source>
        <dbReference type="Pfam" id="PF15070"/>
    </source>
</evidence>
<feature type="coiled-coil region" evidence="2">
    <location>
        <begin position="464"/>
        <end position="491"/>
    </location>
</feature>
<keyword evidence="6" id="KW-1185">Reference proteome</keyword>
<feature type="coiled-coil region" evidence="2">
    <location>
        <begin position="240"/>
        <end position="320"/>
    </location>
</feature>
<feature type="domain" description="Golgin subfamily A conserved" evidence="4">
    <location>
        <begin position="252"/>
        <end position="477"/>
    </location>
</feature>
<evidence type="ECO:0000313" key="6">
    <source>
        <dbReference type="Proteomes" id="UP001153714"/>
    </source>
</evidence>
<protein>
    <recommendedName>
        <fullName evidence="4">Golgin subfamily A conserved domain-containing protein</fullName>
    </recommendedName>
</protein>
<feature type="coiled-coil region" evidence="2">
    <location>
        <begin position="91"/>
        <end position="118"/>
    </location>
</feature>
<evidence type="ECO:0000256" key="1">
    <source>
        <dbReference type="ARBA" id="ARBA00023054"/>
    </source>
</evidence>
<dbReference type="Proteomes" id="UP001153714">
    <property type="component" value="Chromosome 12"/>
</dbReference>
<reference evidence="5" key="2">
    <citation type="submission" date="2022-10" db="EMBL/GenBank/DDBJ databases">
        <authorList>
            <consortium name="ENA_rothamsted_submissions"/>
            <consortium name="culmorum"/>
            <person name="King R."/>
        </authorList>
    </citation>
    <scope>NUCLEOTIDE SEQUENCE</scope>
</reference>
<feature type="region of interest" description="Disordered" evidence="3">
    <location>
        <begin position="1"/>
        <end position="29"/>
    </location>
</feature>
<dbReference type="PANTHER" id="PTHR10881">
    <property type="entry name" value="GOLGIN SUBFAMILY A MEMBER-RELATED"/>
    <property type="match status" value="1"/>
</dbReference>
<dbReference type="GO" id="GO:0000137">
    <property type="term" value="C:Golgi cis cisterna"/>
    <property type="evidence" value="ECO:0007669"/>
    <property type="project" value="TreeGrafter"/>
</dbReference>
<feature type="coiled-coil region" evidence="2">
    <location>
        <begin position="348"/>
        <end position="435"/>
    </location>
</feature>
<dbReference type="InterPro" id="IPR024858">
    <property type="entry name" value="GOLGA"/>
</dbReference>
<accession>A0A9N9QW03</accession>
<dbReference type="InterPro" id="IPR043976">
    <property type="entry name" value="GOLGA_cons_dom"/>
</dbReference>
<dbReference type="GO" id="GO:0032580">
    <property type="term" value="C:Golgi cisterna membrane"/>
    <property type="evidence" value="ECO:0007669"/>
    <property type="project" value="TreeGrafter"/>
</dbReference>
<dbReference type="AlphaFoldDB" id="A0A9N9QW03"/>
<name>A0A9N9QW03_9NEOP</name>
<reference evidence="5" key="1">
    <citation type="submission" date="2021-12" db="EMBL/GenBank/DDBJ databases">
        <authorList>
            <person name="King R."/>
        </authorList>
    </citation>
    <scope>NUCLEOTIDE SEQUENCE</scope>
</reference>
<dbReference type="Pfam" id="PF15070">
    <property type="entry name" value="GOLGA2L5"/>
    <property type="match status" value="2"/>
</dbReference>
<feature type="compositionally biased region" description="Basic residues" evidence="3">
    <location>
        <begin position="10"/>
        <end position="23"/>
    </location>
</feature>
<evidence type="ECO:0000256" key="3">
    <source>
        <dbReference type="SAM" id="MobiDB-lite"/>
    </source>
</evidence>